<dbReference type="RefSeq" id="WP_020450856.1">
    <property type="nucleotide sequence ID" value="NZ_AP023088.1"/>
</dbReference>
<evidence type="ECO:0000256" key="3">
    <source>
        <dbReference type="ARBA" id="ARBA00022723"/>
    </source>
</evidence>
<evidence type="ECO:0000313" key="12">
    <source>
        <dbReference type="Proteomes" id="UP000429980"/>
    </source>
</evidence>
<dbReference type="CDD" id="cd05297">
    <property type="entry name" value="GH4_alpha_glucosidase_galactosidase"/>
    <property type="match status" value="1"/>
</dbReference>
<keyword evidence="8 9" id="KW-0326">Glycosidase</keyword>
<gene>
    <name evidence="11" type="ORF">CHCC15381_2266</name>
</gene>
<evidence type="ECO:0000259" key="10">
    <source>
        <dbReference type="Pfam" id="PF11975"/>
    </source>
</evidence>
<dbReference type="PRINTS" id="PR00732">
    <property type="entry name" value="GLHYDRLASE4"/>
</dbReference>
<evidence type="ECO:0000313" key="11">
    <source>
        <dbReference type="EMBL" id="TWL37659.1"/>
    </source>
</evidence>
<dbReference type="Pfam" id="PF11975">
    <property type="entry name" value="Glyco_hydro_4C"/>
    <property type="match status" value="1"/>
</dbReference>
<dbReference type="InterPro" id="IPR053715">
    <property type="entry name" value="GH4_Enzyme_sf"/>
</dbReference>
<keyword evidence="12" id="KW-1185">Reference proteome</keyword>
<comment type="cofactor">
    <cofactor evidence="1">
        <name>Mn(2+)</name>
        <dbReference type="ChEBI" id="CHEBI:29035"/>
    </cofactor>
</comment>
<keyword evidence="6" id="KW-0464">Manganese</keyword>
<evidence type="ECO:0000256" key="5">
    <source>
        <dbReference type="ARBA" id="ARBA00023027"/>
    </source>
</evidence>
<dbReference type="SUPFAM" id="SSF56327">
    <property type="entry name" value="LDH C-terminal domain-like"/>
    <property type="match status" value="1"/>
</dbReference>
<keyword evidence="5 9" id="KW-0520">NAD</keyword>
<dbReference type="SUPFAM" id="SSF51735">
    <property type="entry name" value="NAD(P)-binding Rossmann-fold domains"/>
    <property type="match status" value="1"/>
</dbReference>
<dbReference type="InterPro" id="IPR001088">
    <property type="entry name" value="Glyco_hydro_4"/>
</dbReference>
<evidence type="ECO:0000256" key="2">
    <source>
        <dbReference type="ARBA" id="ARBA00010141"/>
    </source>
</evidence>
<evidence type="ECO:0000256" key="9">
    <source>
        <dbReference type="RuleBase" id="RU361152"/>
    </source>
</evidence>
<evidence type="ECO:0000256" key="8">
    <source>
        <dbReference type="ARBA" id="ARBA00023295"/>
    </source>
</evidence>
<evidence type="ECO:0000256" key="4">
    <source>
        <dbReference type="ARBA" id="ARBA00022801"/>
    </source>
</evidence>
<sequence>MTKIAFIGAGSTIFAKNVLGDCLMVPAVNGFEFALYDIDPQRLKESKEMLEHLKNRYNNMVSIRAYDDRKEALAGAKYVINAIQVGGYKPGTVIDFEIPKKYGLKQTIADTVGIGGIFRALRTIPVLLDMAKDIECAAPDAWLLNYTNPMASLTGALLRYTDVRTVGLCHSVQVCTKDLFKSLGMKHERIEERIAGINHMAWLLEVKQDGKDLYPEIKKRAKEKQKTKHDDMVRFELMDKFGYYVTESSEHNAEYHPYFIKSHYPELIEELNIPIDEYLRRCEKQIQNWEKMRGEIVGNRHLTHERSNEYGSRIIEAMETGQPFTFGGNVLNKGLIPNLPEKAVVEVTCVAERNRITPCAAGELPEQLAALNLTNINTQLLTIEAAITKRKEHIYHAALLDPHTAAELSMDDIVSMCDELIEAHGDWLPEFE</sequence>
<dbReference type="EMBL" id="NILF01000042">
    <property type="protein sequence ID" value="TWL37659.1"/>
    <property type="molecule type" value="Genomic_DNA"/>
</dbReference>
<proteinExistence type="inferred from homology"/>
<reference evidence="11 12" key="1">
    <citation type="submission" date="2019-06" db="EMBL/GenBank/DDBJ databases">
        <title>Genome sequence analysis of &gt;100 Bacillus licheniformis strains suggests intrinsic resistance to this species.</title>
        <authorList>
            <person name="Wels M."/>
            <person name="Siezen R.J."/>
            <person name="Johansen E."/>
            <person name="Stuer-Lauridsen B."/>
            <person name="Bjerre K."/>
            <person name="Nielsen B.K.K."/>
        </authorList>
    </citation>
    <scope>NUCLEOTIDE SEQUENCE [LARGE SCALE GENOMIC DNA]</scope>
    <source>
        <strain evidence="11 12">BAC-15381</strain>
    </source>
</reference>
<accession>A0ABY3FUN3</accession>
<dbReference type="InterPro" id="IPR015955">
    <property type="entry name" value="Lactate_DH/Glyco_Ohase_4_C"/>
</dbReference>
<dbReference type="NCBIfam" id="NF011657">
    <property type="entry name" value="PRK15076.1"/>
    <property type="match status" value="1"/>
</dbReference>
<dbReference type="Proteomes" id="UP000429980">
    <property type="component" value="Unassembled WGS sequence"/>
</dbReference>
<dbReference type="InterPro" id="IPR036291">
    <property type="entry name" value="NAD(P)-bd_dom_sf"/>
</dbReference>
<evidence type="ECO:0000256" key="1">
    <source>
        <dbReference type="ARBA" id="ARBA00001936"/>
    </source>
</evidence>
<keyword evidence="4 9" id="KW-0378">Hydrolase</keyword>
<organism evidence="11 12">
    <name type="scientific">Bacillus paralicheniformis</name>
    <dbReference type="NCBI Taxonomy" id="1648923"/>
    <lineage>
        <taxon>Bacteria</taxon>
        <taxon>Bacillati</taxon>
        <taxon>Bacillota</taxon>
        <taxon>Bacilli</taxon>
        <taxon>Bacillales</taxon>
        <taxon>Bacillaceae</taxon>
        <taxon>Bacillus</taxon>
    </lineage>
</organism>
<dbReference type="InterPro" id="IPR022616">
    <property type="entry name" value="Glyco_hydro_4_C"/>
</dbReference>
<dbReference type="Gene3D" id="3.90.1820.10">
    <property type="entry name" value="AglA-like glucosidase"/>
    <property type="match status" value="1"/>
</dbReference>
<comment type="caution">
    <text evidence="11">The sequence shown here is derived from an EMBL/GenBank/DDBJ whole genome shotgun (WGS) entry which is preliminary data.</text>
</comment>
<dbReference type="InterPro" id="IPR019802">
    <property type="entry name" value="GlycHydrolase_4_CS"/>
</dbReference>
<dbReference type="PANTHER" id="PTHR32092">
    <property type="entry name" value="6-PHOSPHO-BETA-GLUCOSIDASE-RELATED"/>
    <property type="match status" value="1"/>
</dbReference>
<comment type="similarity">
    <text evidence="2 9">Belongs to the glycosyl hydrolase 4 family.</text>
</comment>
<evidence type="ECO:0000256" key="6">
    <source>
        <dbReference type="ARBA" id="ARBA00023211"/>
    </source>
</evidence>
<protein>
    <submittedName>
        <fullName evidence="11">Alpha-galactosidase</fullName>
    </submittedName>
</protein>
<feature type="domain" description="Glycosyl hydrolase family 4 C-terminal" evidence="10">
    <location>
        <begin position="194"/>
        <end position="404"/>
    </location>
</feature>
<comment type="cofactor">
    <cofactor evidence="9">
        <name>NAD(+)</name>
        <dbReference type="ChEBI" id="CHEBI:57540"/>
    </cofactor>
    <text evidence="9">Binds 1 NAD(+) per subunit.</text>
</comment>
<evidence type="ECO:0000256" key="7">
    <source>
        <dbReference type="ARBA" id="ARBA00023277"/>
    </source>
</evidence>
<dbReference type="Pfam" id="PF02056">
    <property type="entry name" value="Glyco_hydro_4"/>
    <property type="match status" value="1"/>
</dbReference>
<keyword evidence="3" id="KW-0479">Metal-binding</keyword>
<keyword evidence="7" id="KW-0119">Carbohydrate metabolism</keyword>
<dbReference type="PANTHER" id="PTHR32092:SF6">
    <property type="entry name" value="ALPHA-GALACTOSIDASE"/>
    <property type="match status" value="1"/>
</dbReference>
<dbReference type="PROSITE" id="PS01324">
    <property type="entry name" value="GLYCOSYL_HYDROL_F4"/>
    <property type="match status" value="1"/>
</dbReference>
<name>A0ABY3FUN3_9BACI</name>